<evidence type="ECO:0000256" key="3">
    <source>
        <dbReference type="ARBA" id="ARBA00023012"/>
    </source>
</evidence>
<evidence type="ECO:0000313" key="8">
    <source>
        <dbReference type="Proteomes" id="UP001324533"/>
    </source>
</evidence>
<dbReference type="Proteomes" id="UP001324533">
    <property type="component" value="Chromosome"/>
</dbReference>
<feature type="region of interest" description="Disordered" evidence="4">
    <location>
        <begin position="1"/>
        <end position="22"/>
    </location>
</feature>
<keyword evidence="5" id="KW-1133">Transmembrane helix</keyword>
<protein>
    <submittedName>
        <fullName evidence="7">ATP-binding protein</fullName>
    </submittedName>
</protein>
<keyword evidence="3" id="KW-0902">Two-component regulatory system</keyword>
<feature type="transmembrane region" description="Helical" evidence="5">
    <location>
        <begin position="70"/>
        <end position="91"/>
    </location>
</feature>
<sequence>MSVGAEAQRAVPPEIAGRVPQGPEGAASLGSFTRRRVERVLTIAIAIGCLILGAQAFVDALGPSDEAPGWHVPLMVLTFGPLAAMLIACAVGRGVRFFASLFCISYVVALALWPAATVGQPSDPTTQPWIWYLVNVATVASVVVVPFLWQVAWTLMVPMFFGSVRILQTDAAPQLWIPLVLDVSFALILGMMLITLGRVFRRIAADVDDARTKAVASYARAAAANAAEEERIAVAALMHDSVLAALIASERAETERERTLAVAMAREALTRFANAEQGVEEGSDEPTDAHTLADAVERAAENLGARPARSRDIEPGTPPLPGRVARALTLAATQAVANAVEHARGAGLAVHLSGRMDRIAVVVSDTGQGFDLHAIPDDRLGIRASIVARVAAVGGVAIVEPTPQGTTVTLEWRPVTA</sequence>
<dbReference type="GO" id="GO:0005524">
    <property type="term" value="F:ATP binding"/>
    <property type="evidence" value="ECO:0007669"/>
    <property type="project" value="UniProtKB-KW"/>
</dbReference>
<evidence type="ECO:0000256" key="1">
    <source>
        <dbReference type="ARBA" id="ARBA00022679"/>
    </source>
</evidence>
<dbReference type="PANTHER" id="PTHR24421">
    <property type="entry name" value="NITRATE/NITRITE SENSOR PROTEIN NARX-RELATED"/>
    <property type="match status" value="1"/>
</dbReference>
<evidence type="ECO:0000313" key="7">
    <source>
        <dbReference type="EMBL" id="WQB69498.1"/>
    </source>
</evidence>
<dbReference type="EMBL" id="CP139779">
    <property type="protein sequence ID" value="WQB69498.1"/>
    <property type="molecule type" value="Genomic_DNA"/>
</dbReference>
<evidence type="ECO:0000256" key="2">
    <source>
        <dbReference type="ARBA" id="ARBA00022777"/>
    </source>
</evidence>
<feature type="transmembrane region" description="Helical" evidence="5">
    <location>
        <begin position="98"/>
        <end position="117"/>
    </location>
</feature>
<dbReference type="InterPro" id="IPR036890">
    <property type="entry name" value="HATPase_C_sf"/>
</dbReference>
<keyword evidence="5" id="KW-0812">Transmembrane</keyword>
<keyword evidence="2" id="KW-0418">Kinase</keyword>
<keyword evidence="7" id="KW-0547">Nucleotide-binding</keyword>
<name>A0ABZ0V9F8_9MICO</name>
<feature type="transmembrane region" description="Helical" evidence="5">
    <location>
        <begin position="40"/>
        <end position="58"/>
    </location>
</feature>
<accession>A0ABZ0V9F8</accession>
<proteinExistence type="predicted"/>
<feature type="transmembrane region" description="Helical" evidence="5">
    <location>
        <begin position="129"/>
        <end position="155"/>
    </location>
</feature>
<feature type="domain" description="Histidine kinase/HSP90-like ATPase" evidence="6">
    <location>
        <begin position="326"/>
        <end position="412"/>
    </location>
</feature>
<dbReference type="InterPro" id="IPR050482">
    <property type="entry name" value="Sensor_HK_TwoCompSys"/>
</dbReference>
<dbReference type="InterPro" id="IPR003594">
    <property type="entry name" value="HATPase_dom"/>
</dbReference>
<reference evidence="7 8" key="1">
    <citation type="submission" date="2023-06" db="EMBL/GenBank/DDBJ databases">
        <title>Rock-solubilizing bacteria, Microbacterium invictum, promotes re-establishment of vegetation in rocky wasteland by accelerating rock bio-weathering and reshaping soil bacterial community.</title>
        <authorList>
            <person name="Liu C."/>
        </authorList>
    </citation>
    <scope>NUCLEOTIDE SEQUENCE [LARGE SCALE GENOMIC DNA]</scope>
    <source>
        <strain evidence="7 8">X-18</strain>
    </source>
</reference>
<evidence type="ECO:0000259" key="6">
    <source>
        <dbReference type="Pfam" id="PF02518"/>
    </source>
</evidence>
<keyword evidence="1" id="KW-0808">Transferase</keyword>
<dbReference type="RefSeq" id="WP_322409620.1">
    <property type="nucleotide sequence ID" value="NZ_CP139779.1"/>
</dbReference>
<evidence type="ECO:0000256" key="4">
    <source>
        <dbReference type="SAM" id="MobiDB-lite"/>
    </source>
</evidence>
<keyword evidence="8" id="KW-1185">Reference proteome</keyword>
<dbReference type="Gene3D" id="3.30.565.10">
    <property type="entry name" value="Histidine kinase-like ATPase, C-terminal domain"/>
    <property type="match status" value="1"/>
</dbReference>
<keyword evidence="7" id="KW-0067">ATP-binding</keyword>
<dbReference type="SUPFAM" id="SSF55874">
    <property type="entry name" value="ATPase domain of HSP90 chaperone/DNA topoisomerase II/histidine kinase"/>
    <property type="match status" value="1"/>
</dbReference>
<dbReference type="CDD" id="cd16917">
    <property type="entry name" value="HATPase_UhpB-NarQ-NarX-like"/>
    <property type="match status" value="1"/>
</dbReference>
<evidence type="ECO:0000256" key="5">
    <source>
        <dbReference type="SAM" id="Phobius"/>
    </source>
</evidence>
<keyword evidence="5" id="KW-0472">Membrane</keyword>
<feature type="transmembrane region" description="Helical" evidence="5">
    <location>
        <begin position="175"/>
        <end position="196"/>
    </location>
</feature>
<organism evidence="7 8">
    <name type="scientific">Microbacterium invictum</name>
    <dbReference type="NCBI Taxonomy" id="515415"/>
    <lineage>
        <taxon>Bacteria</taxon>
        <taxon>Bacillati</taxon>
        <taxon>Actinomycetota</taxon>
        <taxon>Actinomycetes</taxon>
        <taxon>Micrococcales</taxon>
        <taxon>Microbacteriaceae</taxon>
        <taxon>Microbacterium</taxon>
    </lineage>
</organism>
<gene>
    <name evidence="7" type="ORF">T9R20_12430</name>
</gene>
<dbReference type="Pfam" id="PF02518">
    <property type="entry name" value="HATPase_c"/>
    <property type="match status" value="1"/>
</dbReference>